<dbReference type="SUPFAM" id="SSF64518">
    <property type="entry name" value="Phase 1 flagellin"/>
    <property type="match status" value="1"/>
</dbReference>
<feature type="domain" description="Flagellar basal-body/hook protein C-terminal" evidence="8">
    <location>
        <begin position="440"/>
        <end position="478"/>
    </location>
</feature>
<accession>A0A2S0MSH5</accession>
<evidence type="ECO:0000256" key="1">
    <source>
        <dbReference type="ARBA" id="ARBA00004365"/>
    </source>
</evidence>
<comment type="subcellular location">
    <subcellularLocation>
        <location evidence="1 7">Bacterial flagellum</location>
    </subcellularLocation>
    <subcellularLocation>
        <location evidence="2 7">Secreted</location>
    </subcellularLocation>
</comment>
<dbReference type="AlphaFoldDB" id="A0A2S0MSH5"/>
<sequence>MALTSALNSALSGLNAASRASVLVSENLANAMTEGYGRRTLGLGSNGDVAPGVRVIGVTRNTDPSLVASRRGADADLGAAAALSRFHARVLDLVGNSDEPGSISSRLAEFESSLIEAASRPDSAVRLDAAAQAGVDLARAISDASRGIQDMRIEADRGIGDQVERLNAALQEVRTLNARISAAGAGTGEQAALADQRQVIVDEINEMIPVRIVERDRGQVALFTQGGATLLDGMAAELSFEVTNLIVPEMQVGGALSGLELNGRPITPSAVGGGTLAARFAVRDDLAVEAQAELDSLARDLVERFEDPALDATRIAGSPGLFTDDGNALDPGAATGLAGRLSFNALADPERGGASWLLRDGLGAATPGDQGNARLLQSLGAALSADRTLTGSPFGTGAMSALDASSALLSQVARRDGIAARTLSFATASQTELLRAEQAQGVDTDAELQSLMMIERIYAANAKMIETVDDMLQTLLRI</sequence>
<evidence type="ECO:0000256" key="5">
    <source>
        <dbReference type="ARBA" id="ARBA00022525"/>
    </source>
</evidence>
<organism evidence="10 11">
    <name type="scientific">Pukyongiella litopenaei</name>
    <dbReference type="NCBI Taxonomy" id="2605946"/>
    <lineage>
        <taxon>Bacteria</taxon>
        <taxon>Pseudomonadati</taxon>
        <taxon>Pseudomonadota</taxon>
        <taxon>Alphaproteobacteria</taxon>
        <taxon>Rhodobacterales</taxon>
        <taxon>Paracoccaceae</taxon>
        <taxon>Pukyongiella</taxon>
    </lineage>
</organism>
<dbReference type="GO" id="GO:0009424">
    <property type="term" value="C:bacterial-type flagellum hook"/>
    <property type="evidence" value="ECO:0007669"/>
    <property type="project" value="UniProtKB-UniRule"/>
</dbReference>
<keyword evidence="10" id="KW-0966">Cell projection</keyword>
<dbReference type="RefSeq" id="WP_106473150.1">
    <property type="nucleotide sequence ID" value="NZ_CP027665.1"/>
</dbReference>
<keyword evidence="11" id="KW-1185">Reference proteome</keyword>
<dbReference type="KEGG" id="thas:C6Y53_14800"/>
<keyword evidence="5 7" id="KW-0964">Secreted</keyword>
<dbReference type="PANTHER" id="PTHR30033:SF1">
    <property type="entry name" value="FLAGELLAR HOOK-ASSOCIATED PROTEIN 1"/>
    <property type="match status" value="1"/>
</dbReference>
<evidence type="ECO:0000259" key="9">
    <source>
        <dbReference type="Pfam" id="PF22638"/>
    </source>
</evidence>
<dbReference type="InterPro" id="IPR002371">
    <property type="entry name" value="FlgK"/>
</dbReference>
<keyword evidence="6 7" id="KW-0975">Bacterial flagellum</keyword>
<dbReference type="InterPro" id="IPR010930">
    <property type="entry name" value="Flg_bb/hook_C_dom"/>
</dbReference>
<dbReference type="PANTHER" id="PTHR30033">
    <property type="entry name" value="FLAGELLAR HOOK-ASSOCIATED PROTEIN 1"/>
    <property type="match status" value="1"/>
</dbReference>
<dbReference type="Proteomes" id="UP000237655">
    <property type="component" value="Chromosome"/>
</dbReference>
<dbReference type="Pfam" id="PF06429">
    <property type="entry name" value="Flg_bbr_C"/>
    <property type="match status" value="1"/>
</dbReference>
<dbReference type="GO" id="GO:0005198">
    <property type="term" value="F:structural molecule activity"/>
    <property type="evidence" value="ECO:0007669"/>
    <property type="project" value="UniProtKB-UniRule"/>
</dbReference>
<reference evidence="11" key="1">
    <citation type="submission" date="2018-03" db="EMBL/GenBank/DDBJ databases">
        <title>Genomic analysis of the strain SH-1 isolated from shrimp intestine.</title>
        <authorList>
            <person name="Kim Y.-S."/>
            <person name="Kim S.-E."/>
            <person name="Kim K.-H."/>
        </authorList>
    </citation>
    <scope>NUCLEOTIDE SEQUENCE [LARGE SCALE GENOMIC DNA]</scope>
    <source>
        <strain evidence="11">SH-1</strain>
    </source>
</reference>
<evidence type="ECO:0000256" key="6">
    <source>
        <dbReference type="ARBA" id="ARBA00023143"/>
    </source>
</evidence>
<evidence type="ECO:0000259" key="8">
    <source>
        <dbReference type="Pfam" id="PF06429"/>
    </source>
</evidence>
<evidence type="ECO:0000256" key="3">
    <source>
        <dbReference type="ARBA" id="ARBA00009677"/>
    </source>
</evidence>
<proteinExistence type="inferred from homology"/>
<comment type="similarity">
    <text evidence="3 7">Belongs to the flagella basal body rod proteins family.</text>
</comment>
<evidence type="ECO:0000256" key="7">
    <source>
        <dbReference type="RuleBase" id="RU362065"/>
    </source>
</evidence>
<dbReference type="EMBL" id="CP027665">
    <property type="protein sequence ID" value="AVO38840.1"/>
    <property type="molecule type" value="Genomic_DNA"/>
</dbReference>
<dbReference type="PRINTS" id="PR01005">
    <property type="entry name" value="FLGHOOKAP1"/>
</dbReference>
<gene>
    <name evidence="7 10" type="primary">flgK</name>
    <name evidence="10" type="ORF">C6Y53_14800</name>
</gene>
<protein>
    <recommendedName>
        <fullName evidence="4 7">Flagellar hook-associated protein 1</fullName>
        <shortName evidence="7">HAP1</shortName>
    </recommendedName>
</protein>
<feature type="domain" description="Flagellar hook-associated protein FlgK helical" evidence="9">
    <location>
        <begin position="99"/>
        <end position="307"/>
    </location>
</feature>
<evidence type="ECO:0000256" key="2">
    <source>
        <dbReference type="ARBA" id="ARBA00004613"/>
    </source>
</evidence>
<dbReference type="GO" id="GO:0005576">
    <property type="term" value="C:extracellular region"/>
    <property type="evidence" value="ECO:0007669"/>
    <property type="project" value="UniProtKB-SubCell"/>
</dbReference>
<dbReference type="NCBIfam" id="TIGR02492">
    <property type="entry name" value="flgK_ends"/>
    <property type="match status" value="1"/>
</dbReference>
<dbReference type="InterPro" id="IPR053927">
    <property type="entry name" value="FlgK_helical"/>
</dbReference>
<evidence type="ECO:0000256" key="4">
    <source>
        <dbReference type="ARBA" id="ARBA00016244"/>
    </source>
</evidence>
<name>A0A2S0MSH5_9RHOB</name>
<evidence type="ECO:0000313" key="10">
    <source>
        <dbReference type="EMBL" id="AVO38840.1"/>
    </source>
</evidence>
<dbReference type="Pfam" id="PF22638">
    <property type="entry name" value="FlgK_D1"/>
    <property type="match status" value="1"/>
</dbReference>
<keyword evidence="10" id="KW-0282">Flagellum</keyword>
<dbReference type="GO" id="GO:0044780">
    <property type="term" value="P:bacterial-type flagellum assembly"/>
    <property type="evidence" value="ECO:0007669"/>
    <property type="project" value="InterPro"/>
</dbReference>
<keyword evidence="10" id="KW-0969">Cilium</keyword>
<evidence type="ECO:0000313" key="11">
    <source>
        <dbReference type="Proteomes" id="UP000237655"/>
    </source>
</evidence>